<keyword evidence="8" id="KW-1185">Reference proteome</keyword>
<reference evidence="7 8" key="1">
    <citation type="journal article" date="2019" name="Sci. Rep.">
        <title>Comparative genomics of chytrid fungi reveal insights into the obligate biotrophic and pathogenic lifestyle of Synchytrium endobioticum.</title>
        <authorList>
            <person name="van de Vossenberg B.T.L.H."/>
            <person name="Warris S."/>
            <person name="Nguyen H.D.T."/>
            <person name="van Gent-Pelzer M.P.E."/>
            <person name="Joly D.L."/>
            <person name="van de Geest H.C."/>
            <person name="Bonants P.J.M."/>
            <person name="Smith D.S."/>
            <person name="Levesque C.A."/>
            <person name="van der Lee T.A.J."/>
        </authorList>
    </citation>
    <scope>NUCLEOTIDE SEQUENCE [LARGE SCALE GENOMIC DNA]</scope>
    <source>
        <strain evidence="7 8">JEL517</strain>
    </source>
</reference>
<feature type="transmembrane region" description="Helical" evidence="5">
    <location>
        <begin position="321"/>
        <end position="339"/>
    </location>
</feature>
<keyword evidence="2 5" id="KW-0812">Transmembrane</keyword>
<evidence type="ECO:0000313" key="7">
    <source>
        <dbReference type="EMBL" id="TPX31116.1"/>
    </source>
</evidence>
<dbReference type="Proteomes" id="UP000319731">
    <property type="component" value="Unassembled WGS sequence"/>
</dbReference>
<gene>
    <name evidence="7" type="ORF">SmJEL517_g05452</name>
</gene>
<dbReference type="RefSeq" id="XP_031022622.1">
    <property type="nucleotide sequence ID" value="XM_031171378.1"/>
</dbReference>
<dbReference type="InterPro" id="IPR037185">
    <property type="entry name" value="EmrE-like"/>
</dbReference>
<accession>A0A507BZE1</accession>
<feature type="transmembrane region" description="Helical" evidence="5">
    <location>
        <begin position="65"/>
        <end position="90"/>
    </location>
</feature>
<dbReference type="PANTHER" id="PTHR11132">
    <property type="entry name" value="SOLUTE CARRIER FAMILY 35"/>
    <property type="match status" value="1"/>
</dbReference>
<feature type="domain" description="Sugar phosphate transporter" evidence="6">
    <location>
        <begin position="36"/>
        <end position="337"/>
    </location>
</feature>
<dbReference type="AlphaFoldDB" id="A0A507BZE1"/>
<dbReference type="Pfam" id="PF03151">
    <property type="entry name" value="TPT"/>
    <property type="match status" value="1"/>
</dbReference>
<dbReference type="SUPFAM" id="SSF103481">
    <property type="entry name" value="Multidrug resistance efflux transporter EmrE"/>
    <property type="match status" value="1"/>
</dbReference>
<evidence type="ECO:0000256" key="3">
    <source>
        <dbReference type="ARBA" id="ARBA00022989"/>
    </source>
</evidence>
<name>A0A507BZE1_9FUNG</name>
<dbReference type="OrthoDB" id="18894at2759"/>
<dbReference type="InterPro" id="IPR050186">
    <property type="entry name" value="TPT_transporter"/>
</dbReference>
<feature type="transmembrane region" description="Helical" evidence="5">
    <location>
        <begin position="228"/>
        <end position="256"/>
    </location>
</feature>
<evidence type="ECO:0000259" key="6">
    <source>
        <dbReference type="Pfam" id="PF03151"/>
    </source>
</evidence>
<feature type="transmembrane region" description="Helical" evidence="5">
    <location>
        <begin position="33"/>
        <end position="53"/>
    </location>
</feature>
<evidence type="ECO:0000313" key="8">
    <source>
        <dbReference type="Proteomes" id="UP000319731"/>
    </source>
</evidence>
<dbReference type="EMBL" id="QEAO01000050">
    <property type="protein sequence ID" value="TPX31116.1"/>
    <property type="molecule type" value="Genomic_DNA"/>
</dbReference>
<dbReference type="STRING" id="1806994.A0A507BZE1"/>
<keyword evidence="4 5" id="KW-0472">Membrane</keyword>
<evidence type="ECO:0000256" key="4">
    <source>
        <dbReference type="ARBA" id="ARBA00023136"/>
    </source>
</evidence>
<proteinExistence type="predicted"/>
<organism evidence="7 8">
    <name type="scientific">Synchytrium microbalum</name>
    <dbReference type="NCBI Taxonomy" id="1806994"/>
    <lineage>
        <taxon>Eukaryota</taxon>
        <taxon>Fungi</taxon>
        <taxon>Fungi incertae sedis</taxon>
        <taxon>Chytridiomycota</taxon>
        <taxon>Chytridiomycota incertae sedis</taxon>
        <taxon>Chytridiomycetes</taxon>
        <taxon>Synchytriales</taxon>
        <taxon>Synchytriaceae</taxon>
        <taxon>Synchytrium</taxon>
    </lineage>
</organism>
<feature type="transmembrane region" description="Helical" evidence="5">
    <location>
        <begin position="102"/>
        <end position="122"/>
    </location>
</feature>
<dbReference type="InterPro" id="IPR004853">
    <property type="entry name" value="Sugar_P_trans_dom"/>
</dbReference>
<feature type="transmembrane region" description="Helical" evidence="5">
    <location>
        <begin position="186"/>
        <end position="207"/>
    </location>
</feature>
<dbReference type="GeneID" id="42006675"/>
<evidence type="ECO:0000256" key="5">
    <source>
        <dbReference type="SAM" id="Phobius"/>
    </source>
</evidence>
<keyword evidence="3 5" id="KW-1133">Transmembrane helix</keyword>
<sequence length="397" mass="43651">MVNEPDEEESDYNVKNKTYNLPTKWEDGWERKAILVTLYICGWYTTSIFLSMYNKWLLSPNYHGFGYPLFVTGWHMIVQTVLSWLVLGCCLSNYRPKHAPSIWLFFTRVIPCGMATGIDIGLSATSLTQISVSFYTMVKSSAPVFVLMFAILFGLERPSTNLILSVLVIVIGVALMVSDGSGTTSFNWIGFAEVQSATIASGFRWALTQILLSRVDMGMNNPLATTVILAPVMALSLLTACAIIEGFGVVFASPFFSTASSALTTLGIITGGGFIAFALTMVEYLLITTTSVLTFSVAGIVKEIITISISTAVFGDTFTPMNVVGLVISLVGILGYNVLRISAATSTSRNGDEEQDFYKRVQDDEEDADEIEVEDEVEGYYVLKEIARRNSRQHDDK</sequence>
<comment type="caution">
    <text evidence="7">The sequence shown here is derived from an EMBL/GenBank/DDBJ whole genome shotgun (WGS) entry which is preliminary data.</text>
</comment>
<feature type="transmembrane region" description="Helical" evidence="5">
    <location>
        <begin position="162"/>
        <end position="180"/>
    </location>
</feature>
<dbReference type="GO" id="GO:0016020">
    <property type="term" value="C:membrane"/>
    <property type="evidence" value="ECO:0007669"/>
    <property type="project" value="UniProtKB-SubCell"/>
</dbReference>
<feature type="transmembrane region" description="Helical" evidence="5">
    <location>
        <begin position="262"/>
        <end position="286"/>
    </location>
</feature>
<feature type="transmembrane region" description="Helical" evidence="5">
    <location>
        <begin position="134"/>
        <end position="155"/>
    </location>
</feature>
<protein>
    <recommendedName>
        <fullName evidence="6">Sugar phosphate transporter domain-containing protein</fullName>
    </recommendedName>
</protein>
<evidence type="ECO:0000256" key="2">
    <source>
        <dbReference type="ARBA" id="ARBA00022692"/>
    </source>
</evidence>
<feature type="transmembrane region" description="Helical" evidence="5">
    <location>
        <begin position="293"/>
        <end position="315"/>
    </location>
</feature>
<evidence type="ECO:0000256" key="1">
    <source>
        <dbReference type="ARBA" id="ARBA00004141"/>
    </source>
</evidence>
<comment type="subcellular location">
    <subcellularLocation>
        <location evidence="1">Membrane</location>
        <topology evidence="1">Multi-pass membrane protein</topology>
    </subcellularLocation>
</comment>